<dbReference type="AlphaFoldDB" id="A0A939PL11"/>
<feature type="transmembrane region" description="Helical" evidence="1">
    <location>
        <begin position="25"/>
        <end position="44"/>
    </location>
</feature>
<evidence type="ECO:0000313" key="3">
    <source>
        <dbReference type="EMBL" id="MBO2451829.1"/>
    </source>
</evidence>
<dbReference type="Proteomes" id="UP000669179">
    <property type="component" value="Unassembled WGS sequence"/>
</dbReference>
<sequence>MVTTTQPGTYIGPPPGPRPRRRGPWIALAVLTALMVVVPTATGLTGKLIRRTYVHSQSFSFPIKTLQVNSGDSTVTVVGGGRPGQVTVKQSLHWALNKPQLRLDPVGDSFRVWVVCSDGGSLFTGLDCGADIQVTVPSGVAVQSEASSGSTDISDISGAVKVKSASGELNLSGLSGPVTASVASGSIEGRGLRSPQVDARSHSGAIELAFAQAPLNVTARANSGGVTVKVPPGSRYRVNTKAASGGVDVVPPEIADDAAPGQIHVTTTSGGISIGYP</sequence>
<dbReference type="EMBL" id="JAGEOJ010000014">
    <property type="protein sequence ID" value="MBO2451829.1"/>
    <property type="molecule type" value="Genomic_DNA"/>
</dbReference>
<evidence type="ECO:0000259" key="2">
    <source>
        <dbReference type="Pfam" id="PF13349"/>
    </source>
</evidence>
<proteinExistence type="predicted"/>
<protein>
    <submittedName>
        <fullName evidence="3">DUF4097 family beta strand repeat protein</fullName>
    </submittedName>
</protein>
<keyword evidence="1" id="KW-1133">Transmembrane helix</keyword>
<reference evidence="3" key="1">
    <citation type="submission" date="2021-03" db="EMBL/GenBank/DDBJ databases">
        <authorList>
            <person name="Kanchanasin P."/>
            <person name="Saeng-In P."/>
            <person name="Phongsopitanun W."/>
            <person name="Yuki M."/>
            <person name="Kudo T."/>
            <person name="Ohkuma M."/>
            <person name="Tanasupawat S."/>
        </authorList>
    </citation>
    <scope>NUCLEOTIDE SEQUENCE</scope>
    <source>
        <strain evidence="3">GKU 128</strain>
    </source>
</reference>
<keyword evidence="1" id="KW-0812">Transmembrane</keyword>
<organism evidence="3 4">
    <name type="scientific">Actinomadura barringtoniae</name>
    <dbReference type="NCBI Taxonomy" id="1427535"/>
    <lineage>
        <taxon>Bacteria</taxon>
        <taxon>Bacillati</taxon>
        <taxon>Actinomycetota</taxon>
        <taxon>Actinomycetes</taxon>
        <taxon>Streptosporangiales</taxon>
        <taxon>Thermomonosporaceae</taxon>
        <taxon>Actinomadura</taxon>
    </lineage>
</organism>
<dbReference type="RefSeq" id="WP_208259728.1">
    <property type="nucleotide sequence ID" value="NZ_JAGEOJ010000014.1"/>
</dbReference>
<feature type="domain" description="DUF4097" evidence="2">
    <location>
        <begin position="142"/>
        <end position="250"/>
    </location>
</feature>
<keyword evidence="4" id="KW-1185">Reference proteome</keyword>
<evidence type="ECO:0000313" key="4">
    <source>
        <dbReference type="Proteomes" id="UP000669179"/>
    </source>
</evidence>
<evidence type="ECO:0000256" key="1">
    <source>
        <dbReference type="SAM" id="Phobius"/>
    </source>
</evidence>
<dbReference type="InterPro" id="IPR025164">
    <property type="entry name" value="Toastrack_DUF4097"/>
</dbReference>
<name>A0A939PL11_9ACTN</name>
<dbReference type="Pfam" id="PF13349">
    <property type="entry name" value="DUF4097"/>
    <property type="match status" value="1"/>
</dbReference>
<keyword evidence="1" id="KW-0472">Membrane</keyword>
<accession>A0A939PL11</accession>
<comment type="caution">
    <text evidence="3">The sequence shown here is derived from an EMBL/GenBank/DDBJ whole genome shotgun (WGS) entry which is preliminary data.</text>
</comment>
<gene>
    <name evidence="3" type="ORF">J4573_32410</name>
</gene>